<sequence length="107" mass="11514">MPSGSGDVWGPRFGVDVGRDGVDAGASELVRPLTTVGSLTPCAQAIDAPIAKLNAATAARNRMVNSWRHDARPATLSDKTFACGWRSFAPYVTQWHERPQFETEAAN</sequence>
<dbReference type="Proteomes" id="UP001589775">
    <property type="component" value="Unassembled WGS sequence"/>
</dbReference>
<evidence type="ECO:0000313" key="1">
    <source>
        <dbReference type="EMBL" id="MFC0242349.1"/>
    </source>
</evidence>
<comment type="caution">
    <text evidence="1">The sequence shown here is derived from an EMBL/GenBank/DDBJ whole genome shotgun (WGS) entry which is preliminary data.</text>
</comment>
<accession>A0ABV6EVV4</accession>
<keyword evidence="2" id="KW-1185">Reference proteome</keyword>
<evidence type="ECO:0000313" key="2">
    <source>
        <dbReference type="Proteomes" id="UP001589775"/>
    </source>
</evidence>
<protein>
    <submittedName>
        <fullName evidence="1">Uncharacterized protein</fullName>
    </submittedName>
</protein>
<organism evidence="1 2">
    <name type="scientific">Rhodopseudomonas telluris</name>
    <dbReference type="NCBI Taxonomy" id="644215"/>
    <lineage>
        <taxon>Bacteria</taxon>
        <taxon>Pseudomonadati</taxon>
        <taxon>Pseudomonadota</taxon>
        <taxon>Alphaproteobacteria</taxon>
        <taxon>Hyphomicrobiales</taxon>
        <taxon>Nitrobacteraceae</taxon>
        <taxon>Rhodopseudomonas</taxon>
    </lineage>
</organism>
<dbReference type="RefSeq" id="WP_378390242.1">
    <property type="nucleotide sequence ID" value="NZ_JBHLWM010000008.1"/>
</dbReference>
<name>A0ABV6EVV4_9BRAD</name>
<dbReference type="EMBL" id="JBHLWM010000008">
    <property type="protein sequence ID" value="MFC0242349.1"/>
    <property type="molecule type" value="Genomic_DNA"/>
</dbReference>
<reference evidence="1 2" key="1">
    <citation type="submission" date="2024-09" db="EMBL/GenBank/DDBJ databases">
        <authorList>
            <person name="Sun Q."/>
            <person name="Mori K."/>
        </authorList>
    </citation>
    <scope>NUCLEOTIDE SEQUENCE [LARGE SCALE GENOMIC DNA]</scope>
    <source>
        <strain evidence="1 2">KCTC 23279</strain>
    </source>
</reference>
<gene>
    <name evidence="1" type="ORF">ACFFJ6_17800</name>
</gene>
<proteinExistence type="predicted"/>